<feature type="region of interest" description="Disordered" evidence="1">
    <location>
        <begin position="82"/>
        <end position="108"/>
    </location>
</feature>
<dbReference type="Gramene" id="AUR62043517-RA">
    <property type="protein sequence ID" value="AUR62043517-RA:cds"/>
    <property type="gene ID" value="AUR62043517"/>
</dbReference>
<dbReference type="Pfam" id="PF03101">
    <property type="entry name" value="FAR1"/>
    <property type="match status" value="1"/>
</dbReference>
<organism evidence="3 4">
    <name type="scientific">Chenopodium quinoa</name>
    <name type="common">Quinoa</name>
    <dbReference type="NCBI Taxonomy" id="63459"/>
    <lineage>
        <taxon>Eukaryota</taxon>
        <taxon>Viridiplantae</taxon>
        <taxon>Streptophyta</taxon>
        <taxon>Embryophyta</taxon>
        <taxon>Tracheophyta</taxon>
        <taxon>Spermatophyta</taxon>
        <taxon>Magnoliopsida</taxon>
        <taxon>eudicotyledons</taxon>
        <taxon>Gunneridae</taxon>
        <taxon>Pentapetalae</taxon>
        <taxon>Caryophyllales</taxon>
        <taxon>Chenopodiaceae</taxon>
        <taxon>Chenopodioideae</taxon>
        <taxon>Atripliceae</taxon>
        <taxon>Chenopodium</taxon>
    </lineage>
</organism>
<proteinExistence type="predicted"/>
<dbReference type="InterPro" id="IPR004330">
    <property type="entry name" value="FAR1_DNA_bnd_dom"/>
</dbReference>
<dbReference type="AlphaFoldDB" id="A0A803NBS6"/>
<reference evidence="3" key="1">
    <citation type="journal article" date="2017" name="Nature">
        <title>The genome of Chenopodium quinoa.</title>
        <authorList>
            <person name="Jarvis D.E."/>
            <person name="Ho Y.S."/>
            <person name="Lightfoot D.J."/>
            <person name="Schmoeckel S.M."/>
            <person name="Li B."/>
            <person name="Borm T.J.A."/>
            <person name="Ohyanagi H."/>
            <person name="Mineta K."/>
            <person name="Michell C.T."/>
            <person name="Saber N."/>
            <person name="Kharbatia N.M."/>
            <person name="Rupper R.R."/>
            <person name="Sharp A.R."/>
            <person name="Dally N."/>
            <person name="Boughton B.A."/>
            <person name="Woo Y.H."/>
            <person name="Gao G."/>
            <person name="Schijlen E.G.W.M."/>
            <person name="Guo X."/>
            <person name="Momin A.A."/>
            <person name="Negrao S."/>
            <person name="Al-Babili S."/>
            <person name="Gehring C."/>
            <person name="Roessner U."/>
            <person name="Jung C."/>
            <person name="Murphy K."/>
            <person name="Arold S.T."/>
            <person name="Gojobori T."/>
            <person name="van der Linden C.G."/>
            <person name="van Loo E.N."/>
            <person name="Jellen E.N."/>
            <person name="Maughan P.J."/>
            <person name="Tester M."/>
        </authorList>
    </citation>
    <scope>NUCLEOTIDE SEQUENCE [LARGE SCALE GENOMIC DNA]</scope>
    <source>
        <strain evidence="3">cv. PI 614886</strain>
    </source>
</reference>
<feature type="domain" description="FAR1" evidence="2">
    <location>
        <begin position="125"/>
        <end position="166"/>
    </location>
</feature>
<reference evidence="3" key="2">
    <citation type="submission" date="2021-03" db="UniProtKB">
        <authorList>
            <consortium name="EnsemblPlants"/>
        </authorList>
    </citation>
    <scope>IDENTIFICATION</scope>
</reference>
<dbReference type="Proteomes" id="UP000596660">
    <property type="component" value="Unplaced"/>
</dbReference>
<dbReference type="EnsemblPlants" id="AUR62043517-RA">
    <property type="protein sequence ID" value="AUR62043517-RA:cds"/>
    <property type="gene ID" value="AUR62043517"/>
</dbReference>
<evidence type="ECO:0000313" key="4">
    <source>
        <dbReference type="Proteomes" id="UP000596660"/>
    </source>
</evidence>
<sequence>MENSTFDTTNCSNLIHELLQKQRQIETEFEIDLNRSIIEEEETNCFGDEFVPIFNNPDNADEAIDNADEAIENAEDAIHNAENQVVPDKSIDSNSEQTTKSDATEGQKKTKLVEMVDEEDVNVKTRKPRQVSITRSNCKACIRAKVNKEGQFEVVAHVIQHNHELTKPQWHYLHRSERKMTEEKVVTIKTMKSSGLTTMDTYNYMATEAGGEQNIGHSVVDHLNFCSRLRMEQIEAGDAQTLVNILSQEQSEDPNFFF</sequence>
<evidence type="ECO:0000259" key="2">
    <source>
        <dbReference type="Pfam" id="PF03101"/>
    </source>
</evidence>
<evidence type="ECO:0000256" key="1">
    <source>
        <dbReference type="SAM" id="MobiDB-lite"/>
    </source>
</evidence>
<evidence type="ECO:0000313" key="3">
    <source>
        <dbReference type="EnsemblPlants" id="AUR62043517-RA:cds"/>
    </source>
</evidence>
<feature type="compositionally biased region" description="Polar residues" evidence="1">
    <location>
        <begin position="92"/>
        <end position="101"/>
    </location>
</feature>
<dbReference type="PANTHER" id="PTHR47718">
    <property type="entry name" value="OS01G0519700 PROTEIN"/>
    <property type="match status" value="1"/>
</dbReference>
<name>A0A803NBS6_CHEQI</name>
<dbReference type="PANTHER" id="PTHR47718:SF17">
    <property type="entry name" value="PROTEIN FAR1-RELATED SEQUENCE 5-LIKE"/>
    <property type="match status" value="1"/>
</dbReference>
<dbReference type="OMA" id="PISVRTW"/>
<accession>A0A803NBS6</accession>
<protein>
    <recommendedName>
        <fullName evidence="2">FAR1 domain-containing protein</fullName>
    </recommendedName>
</protein>
<keyword evidence="4" id="KW-1185">Reference proteome</keyword>